<dbReference type="Gene3D" id="3.30.2010.10">
    <property type="entry name" value="Metalloproteases ('zincins'), catalytic domain"/>
    <property type="match status" value="1"/>
</dbReference>
<keyword evidence="2 11" id="KW-1003">Cell membrane</keyword>
<dbReference type="EC" id="3.4.24.-" evidence="11"/>
<dbReference type="Proteomes" id="UP000707138">
    <property type="component" value="Unassembled WGS sequence"/>
</dbReference>
<dbReference type="NCBIfam" id="NF002826">
    <property type="entry name" value="PRK03001.1"/>
    <property type="match status" value="1"/>
</dbReference>
<feature type="transmembrane region" description="Helical" evidence="11">
    <location>
        <begin position="31"/>
        <end position="48"/>
    </location>
</feature>
<feature type="domain" description="Peptidase M48" evidence="12">
    <location>
        <begin position="64"/>
        <end position="284"/>
    </location>
</feature>
<evidence type="ECO:0000259" key="12">
    <source>
        <dbReference type="Pfam" id="PF01435"/>
    </source>
</evidence>
<dbReference type="EMBL" id="JACJLA010000001">
    <property type="protein sequence ID" value="MBM6911759.1"/>
    <property type="molecule type" value="Genomic_DNA"/>
</dbReference>
<accession>A0ABS2GC89</accession>
<gene>
    <name evidence="11 13" type="primary">htpX</name>
    <name evidence="13" type="ORF">H6A01_00275</name>
</gene>
<evidence type="ECO:0000256" key="2">
    <source>
        <dbReference type="ARBA" id="ARBA00022475"/>
    </source>
</evidence>
<dbReference type="RefSeq" id="WP_205087098.1">
    <property type="nucleotide sequence ID" value="NZ_JACJLA010000001.1"/>
</dbReference>
<keyword evidence="3 11" id="KW-0645">Protease</keyword>
<dbReference type="PANTHER" id="PTHR43221">
    <property type="entry name" value="PROTEASE HTPX"/>
    <property type="match status" value="1"/>
</dbReference>
<dbReference type="Pfam" id="PF01435">
    <property type="entry name" value="Peptidase_M48"/>
    <property type="match status" value="1"/>
</dbReference>
<organism evidence="13 14">
    <name type="scientific">Veillonella magna</name>
    <dbReference type="NCBI Taxonomy" id="464322"/>
    <lineage>
        <taxon>Bacteria</taxon>
        <taxon>Bacillati</taxon>
        <taxon>Bacillota</taxon>
        <taxon>Negativicutes</taxon>
        <taxon>Veillonellales</taxon>
        <taxon>Veillonellaceae</taxon>
        <taxon>Veillonella</taxon>
    </lineage>
</organism>
<feature type="transmembrane region" description="Helical" evidence="11">
    <location>
        <begin position="178"/>
        <end position="199"/>
    </location>
</feature>
<keyword evidence="14" id="KW-1185">Reference proteome</keyword>
<evidence type="ECO:0000256" key="8">
    <source>
        <dbReference type="ARBA" id="ARBA00022989"/>
    </source>
</evidence>
<evidence type="ECO:0000256" key="3">
    <source>
        <dbReference type="ARBA" id="ARBA00022670"/>
    </source>
</evidence>
<evidence type="ECO:0000256" key="9">
    <source>
        <dbReference type="ARBA" id="ARBA00023049"/>
    </source>
</evidence>
<comment type="cofactor">
    <cofactor evidence="11">
        <name>Zn(2+)</name>
        <dbReference type="ChEBI" id="CHEBI:29105"/>
    </cofactor>
    <text evidence="11">Binds 1 zinc ion per subunit.</text>
</comment>
<dbReference type="CDD" id="cd07336">
    <property type="entry name" value="M48B_HtpX_like"/>
    <property type="match status" value="1"/>
</dbReference>
<evidence type="ECO:0000256" key="10">
    <source>
        <dbReference type="ARBA" id="ARBA00023136"/>
    </source>
</evidence>
<dbReference type="InterPro" id="IPR050083">
    <property type="entry name" value="HtpX_protease"/>
</dbReference>
<evidence type="ECO:0000256" key="11">
    <source>
        <dbReference type="HAMAP-Rule" id="MF_00188"/>
    </source>
</evidence>
<proteinExistence type="inferred from homology"/>
<dbReference type="InterPro" id="IPR001915">
    <property type="entry name" value="Peptidase_M48"/>
</dbReference>
<feature type="binding site" evidence="11">
    <location>
        <position position="134"/>
    </location>
    <ligand>
        <name>Zn(2+)</name>
        <dbReference type="ChEBI" id="CHEBI:29105"/>
        <note>catalytic</note>
    </ligand>
</feature>
<keyword evidence="6 11" id="KW-0378">Hydrolase</keyword>
<comment type="caution">
    <text evidence="13">The sequence shown here is derived from an EMBL/GenBank/DDBJ whole genome shotgun (WGS) entry which is preliminary data.</text>
</comment>
<keyword evidence="8 11" id="KW-1133">Transmembrane helix</keyword>
<keyword evidence="5 11" id="KW-0479">Metal-binding</keyword>
<evidence type="ECO:0000256" key="5">
    <source>
        <dbReference type="ARBA" id="ARBA00022723"/>
    </source>
</evidence>
<dbReference type="GO" id="GO:0008237">
    <property type="term" value="F:metallopeptidase activity"/>
    <property type="evidence" value="ECO:0007669"/>
    <property type="project" value="UniProtKB-KW"/>
</dbReference>
<evidence type="ECO:0000256" key="7">
    <source>
        <dbReference type="ARBA" id="ARBA00022833"/>
    </source>
</evidence>
<feature type="active site" evidence="11">
    <location>
        <position position="131"/>
    </location>
</feature>
<comment type="subcellular location">
    <subcellularLocation>
        <location evidence="11">Cell membrane</location>
        <topology evidence="11">Multi-pass membrane protein</topology>
    </subcellularLocation>
</comment>
<evidence type="ECO:0000256" key="1">
    <source>
        <dbReference type="ARBA" id="ARBA00009779"/>
    </source>
</evidence>
<name>A0ABS2GC89_9FIRM</name>
<keyword evidence="10 11" id="KW-0472">Membrane</keyword>
<feature type="binding site" evidence="11">
    <location>
        <position position="204"/>
    </location>
    <ligand>
        <name>Zn(2+)</name>
        <dbReference type="ChEBI" id="CHEBI:29105"/>
        <note>catalytic</note>
    </ligand>
</feature>
<protein>
    <recommendedName>
        <fullName evidence="11">Protease HtpX homolog</fullName>
        <ecNumber evidence="11">3.4.24.-</ecNumber>
    </recommendedName>
</protein>
<evidence type="ECO:0000313" key="13">
    <source>
        <dbReference type="EMBL" id="MBM6911759.1"/>
    </source>
</evidence>
<sequence length="289" mass="31348">MNNVKTAVLLALMTALLMVIGQFVGGRGGLITMFVVSMGINFFSYWNSDKVVLSMYDAKQISEANNPNLYHMVQRLAKKGGLPMPKVYIINSQVPNAFATGRNPEHAAVAVTTGIMDLLTDDEIEGVLGHELTHVKHRDTLISTIAAGMAGVISMVANMLQFFAIFGRSDDREEGANPIAMIATIILAPLAAALIQMAISRSREYLADEGGAYMSGKPLALASALAKIEHYSKYGTLPQVSTSQAEATAHMFIINPLGSLRSFSASLFSTHPRTMDRIARLKELAQRMR</sequence>
<evidence type="ECO:0000256" key="4">
    <source>
        <dbReference type="ARBA" id="ARBA00022692"/>
    </source>
</evidence>
<feature type="transmembrane region" description="Helical" evidence="11">
    <location>
        <begin position="141"/>
        <end position="166"/>
    </location>
</feature>
<dbReference type="HAMAP" id="MF_00188">
    <property type="entry name" value="Pept_M48_protease_HtpX"/>
    <property type="match status" value="1"/>
</dbReference>
<keyword evidence="4 11" id="KW-0812">Transmembrane</keyword>
<reference evidence="13 14" key="1">
    <citation type="journal article" date="2021" name="Sci. Rep.">
        <title>The distribution of antibiotic resistance genes in chicken gut microbiota commensals.</title>
        <authorList>
            <person name="Juricova H."/>
            <person name="Matiasovicova J."/>
            <person name="Kubasova T."/>
            <person name="Cejkova D."/>
            <person name="Rychlik I."/>
        </authorList>
    </citation>
    <scope>NUCLEOTIDE SEQUENCE [LARGE SCALE GENOMIC DNA]</scope>
    <source>
        <strain evidence="13 14">An537</strain>
    </source>
</reference>
<dbReference type="PANTHER" id="PTHR43221:SF2">
    <property type="entry name" value="PROTEASE HTPX HOMOLOG"/>
    <property type="match status" value="1"/>
</dbReference>
<feature type="binding site" evidence="11">
    <location>
        <position position="130"/>
    </location>
    <ligand>
        <name>Zn(2+)</name>
        <dbReference type="ChEBI" id="CHEBI:29105"/>
        <note>catalytic</note>
    </ligand>
</feature>
<dbReference type="InterPro" id="IPR022919">
    <property type="entry name" value="Pept_M48_protease_HtpX"/>
</dbReference>
<evidence type="ECO:0000256" key="6">
    <source>
        <dbReference type="ARBA" id="ARBA00022801"/>
    </source>
</evidence>
<comment type="similarity">
    <text evidence="1 11">Belongs to the peptidase M48B family.</text>
</comment>
<keyword evidence="7 11" id="KW-0862">Zinc</keyword>
<evidence type="ECO:0000313" key="14">
    <source>
        <dbReference type="Proteomes" id="UP000707138"/>
    </source>
</evidence>
<keyword evidence="9 11" id="KW-0482">Metalloprotease</keyword>